<reference evidence="2 3" key="1">
    <citation type="submission" date="2018-06" db="EMBL/GenBank/DDBJ databases">
        <title>Mucibacter soli gen. nov., sp. nov., a new member of the family Chitinophagaceae producing mucin.</title>
        <authorList>
            <person name="Kim M.-K."/>
            <person name="Park S."/>
            <person name="Kim T.-S."/>
            <person name="Joung Y."/>
            <person name="Han J.-H."/>
            <person name="Kim S.B."/>
        </authorList>
    </citation>
    <scope>NUCLEOTIDE SEQUENCE [LARGE SCALE GENOMIC DNA]</scope>
    <source>
        <strain evidence="2 3">R1-15</strain>
    </source>
</reference>
<evidence type="ECO:0000256" key="1">
    <source>
        <dbReference type="SAM" id="Phobius"/>
    </source>
</evidence>
<proteinExistence type="predicted"/>
<keyword evidence="1" id="KW-0812">Transmembrane</keyword>
<protein>
    <submittedName>
        <fullName evidence="2">Uncharacterized protein</fullName>
    </submittedName>
</protein>
<keyword evidence="3" id="KW-1185">Reference proteome</keyword>
<dbReference type="AlphaFoldDB" id="A0A2W2A8K2"/>
<feature type="transmembrane region" description="Helical" evidence="1">
    <location>
        <begin position="144"/>
        <end position="167"/>
    </location>
</feature>
<evidence type="ECO:0000313" key="2">
    <source>
        <dbReference type="EMBL" id="PZF71635.1"/>
    </source>
</evidence>
<dbReference type="EMBL" id="QKTW01000022">
    <property type="protein sequence ID" value="PZF71635.1"/>
    <property type="molecule type" value="Genomic_DNA"/>
</dbReference>
<sequence>MNFDNLKDLWQQQSAPKPDIEALHHTAGKFKKTATIKMLLCIIALIFTAAFIIGVWIRFQPQLITTKIGLVLILLAILLFVVASTQSIGMFRAVNMAETNTEYIDHWMAVKQQQKKMQTLILSLYFILLSAGLALYMYEYAVKMSFSGALLAYGLTGAWILFNWFYVRPRHIKKQNSKLDEIIDGYRKVMEQLGEDTLKG</sequence>
<keyword evidence="1" id="KW-1133">Transmembrane helix</keyword>
<dbReference type="Proteomes" id="UP000248745">
    <property type="component" value="Unassembled WGS sequence"/>
</dbReference>
<comment type="caution">
    <text evidence="2">The sequence shown here is derived from an EMBL/GenBank/DDBJ whole genome shotgun (WGS) entry which is preliminary data.</text>
</comment>
<gene>
    <name evidence="2" type="ORF">DN068_16315</name>
</gene>
<feature type="transmembrane region" description="Helical" evidence="1">
    <location>
        <begin position="38"/>
        <end position="57"/>
    </location>
</feature>
<evidence type="ECO:0000313" key="3">
    <source>
        <dbReference type="Proteomes" id="UP000248745"/>
    </source>
</evidence>
<keyword evidence="1" id="KW-0472">Membrane</keyword>
<feature type="transmembrane region" description="Helical" evidence="1">
    <location>
        <begin position="120"/>
        <end position="138"/>
    </location>
</feature>
<dbReference type="RefSeq" id="WP_111000009.1">
    <property type="nucleotide sequence ID" value="NZ_QKTW01000022.1"/>
</dbReference>
<dbReference type="OrthoDB" id="795301at2"/>
<name>A0A2W2A8K2_9BACT</name>
<feature type="transmembrane region" description="Helical" evidence="1">
    <location>
        <begin position="63"/>
        <end position="83"/>
    </location>
</feature>
<accession>A0A2W2A8K2</accession>
<organism evidence="2 3">
    <name type="scientific">Taibaiella soli</name>
    <dbReference type="NCBI Taxonomy" id="1649169"/>
    <lineage>
        <taxon>Bacteria</taxon>
        <taxon>Pseudomonadati</taxon>
        <taxon>Bacteroidota</taxon>
        <taxon>Chitinophagia</taxon>
        <taxon>Chitinophagales</taxon>
        <taxon>Chitinophagaceae</taxon>
        <taxon>Taibaiella</taxon>
    </lineage>
</organism>